<evidence type="ECO:0000256" key="1">
    <source>
        <dbReference type="SAM" id="Phobius"/>
    </source>
</evidence>
<feature type="transmembrane region" description="Helical" evidence="1">
    <location>
        <begin position="53"/>
        <end position="85"/>
    </location>
</feature>
<accession>A0A7W5FRM9</accession>
<protein>
    <submittedName>
        <fullName evidence="3">Putative membrane protein</fullName>
    </submittedName>
</protein>
<proteinExistence type="predicted"/>
<evidence type="ECO:0000313" key="4">
    <source>
        <dbReference type="Proteomes" id="UP000570361"/>
    </source>
</evidence>
<dbReference type="RefSeq" id="WP_183604713.1">
    <property type="nucleotide sequence ID" value="NZ_JACHXK010000040.1"/>
</dbReference>
<keyword evidence="1" id="KW-0472">Membrane</keyword>
<keyword evidence="1" id="KW-0812">Transmembrane</keyword>
<keyword evidence="4" id="KW-1185">Reference proteome</keyword>
<comment type="caution">
    <text evidence="3">The sequence shown here is derived from an EMBL/GenBank/DDBJ whole genome shotgun (WGS) entry which is preliminary data.</text>
</comment>
<dbReference type="Pfam" id="PF22570">
    <property type="entry name" value="LiaF-TM"/>
    <property type="match status" value="1"/>
</dbReference>
<evidence type="ECO:0000313" key="3">
    <source>
        <dbReference type="EMBL" id="MBB3114700.1"/>
    </source>
</evidence>
<reference evidence="3 4" key="1">
    <citation type="submission" date="2020-08" db="EMBL/GenBank/DDBJ databases">
        <title>Genomic Encyclopedia of Type Strains, Phase III (KMG-III): the genomes of soil and plant-associated and newly described type strains.</title>
        <authorList>
            <person name="Whitman W."/>
        </authorList>
    </citation>
    <scope>NUCLEOTIDE SEQUENCE [LARGE SCALE GENOMIC DNA]</scope>
    <source>
        <strain evidence="3 4">CECT 5862</strain>
    </source>
</reference>
<feature type="transmembrane region" description="Helical" evidence="1">
    <location>
        <begin position="30"/>
        <end position="47"/>
    </location>
</feature>
<name>A0A7W5FRM9_9BACL</name>
<keyword evidence="1" id="KW-1133">Transmembrane helix</keyword>
<sequence>MNGKSALGAVLVALGGLMVLKFLGINLGWIISLLMPFILIGLGFVGLKNNSKIIGSVLVAVGAIMLLPHLFGIVSLLLAIGLIVWGVSMFRNKRHV</sequence>
<dbReference type="InterPro" id="IPR054331">
    <property type="entry name" value="LiaF_TM"/>
</dbReference>
<organism evidence="3 4">
    <name type="scientific">Paenibacillus phyllosphaerae</name>
    <dbReference type="NCBI Taxonomy" id="274593"/>
    <lineage>
        <taxon>Bacteria</taxon>
        <taxon>Bacillati</taxon>
        <taxon>Bacillota</taxon>
        <taxon>Bacilli</taxon>
        <taxon>Bacillales</taxon>
        <taxon>Paenibacillaceae</taxon>
        <taxon>Paenibacillus</taxon>
    </lineage>
</organism>
<evidence type="ECO:0000259" key="2">
    <source>
        <dbReference type="Pfam" id="PF22570"/>
    </source>
</evidence>
<feature type="domain" description="LiaF transmembrane" evidence="2">
    <location>
        <begin position="7"/>
        <end position="95"/>
    </location>
</feature>
<gene>
    <name evidence="3" type="ORF">FHS18_006843</name>
</gene>
<dbReference type="Proteomes" id="UP000570361">
    <property type="component" value="Unassembled WGS sequence"/>
</dbReference>
<dbReference type="AlphaFoldDB" id="A0A7W5FRM9"/>
<dbReference type="EMBL" id="JACHXK010000040">
    <property type="protein sequence ID" value="MBB3114700.1"/>
    <property type="molecule type" value="Genomic_DNA"/>
</dbReference>